<dbReference type="EC" id="5.2.1.8" evidence="2"/>
<dbReference type="InterPro" id="IPR003140">
    <property type="entry name" value="PLipase/COase/thioEstase"/>
</dbReference>
<dbReference type="Proteomes" id="UP000685013">
    <property type="component" value="Chromosome 12"/>
</dbReference>
<proteinExistence type="predicted"/>
<dbReference type="EMBL" id="JAGKQH010000012">
    <property type="protein sequence ID" value="KAG6585459.1"/>
    <property type="molecule type" value="Genomic_DNA"/>
</dbReference>
<keyword evidence="6" id="KW-0697">Rotamase</keyword>
<dbReference type="Pfam" id="PF00160">
    <property type="entry name" value="Pro_isomerase"/>
    <property type="match status" value="1"/>
</dbReference>
<feature type="compositionally biased region" description="Basic residues" evidence="9">
    <location>
        <begin position="529"/>
        <end position="552"/>
    </location>
</feature>
<feature type="compositionally biased region" description="Polar residues" evidence="9">
    <location>
        <begin position="328"/>
        <end position="350"/>
    </location>
</feature>
<feature type="compositionally biased region" description="Low complexity" evidence="9">
    <location>
        <begin position="260"/>
        <end position="275"/>
    </location>
</feature>
<accession>A0AAV6MPP4</accession>
<protein>
    <recommendedName>
        <fullName evidence="2">peptidylprolyl isomerase</fullName>
        <ecNumber evidence="2">5.2.1.8</ecNumber>
    </recommendedName>
</protein>
<dbReference type="PROSITE" id="PS50072">
    <property type="entry name" value="CSA_PPIASE_2"/>
    <property type="match status" value="1"/>
</dbReference>
<evidence type="ECO:0000256" key="9">
    <source>
        <dbReference type="SAM" id="MobiDB-lite"/>
    </source>
</evidence>
<dbReference type="PROSITE" id="PS01358">
    <property type="entry name" value="ZF_RANBP2_1"/>
    <property type="match status" value="3"/>
</dbReference>
<evidence type="ECO:0000256" key="8">
    <source>
        <dbReference type="PROSITE-ProRule" id="PRU00322"/>
    </source>
</evidence>
<dbReference type="InterPro" id="IPR002130">
    <property type="entry name" value="Cyclophilin-type_PPIase_dom"/>
</dbReference>
<feature type="compositionally biased region" description="Basic residues" evidence="9">
    <location>
        <begin position="383"/>
        <end position="401"/>
    </location>
</feature>
<keyword evidence="7 12" id="KW-0413">Isomerase</keyword>
<reference evidence="12 13" key="1">
    <citation type="journal article" date="2021" name="Hortic Res">
        <title>The domestication of Cucurbita argyrosperma as revealed by the genome of its wild relative.</title>
        <authorList>
            <person name="Barrera-Redondo J."/>
            <person name="Sanchez-de la Vega G."/>
            <person name="Aguirre-Liguori J.A."/>
            <person name="Castellanos-Morales G."/>
            <person name="Gutierrez-Guerrero Y.T."/>
            <person name="Aguirre-Dugua X."/>
            <person name="Aguirre-Planter E."/>
            <person name="Tenaillon M.I."/>
            <person name="Lira-Saade R."/>
            <person name="Eguiarte L.E."/>
        </authorList>
    </citation>
    <scope>NUCLEOTIDE SEQUENCE [LARGE SCALE GENOMIC DNA]</scope>
    <source>
        <strain evidence="12">JBR-2021</strain>
    </source>
</reference>
<organism evidence="12 13">
    <name type="scientific">Cucurbita argyrosperma subsp. sororia</name>
    <dbReference type="NCBI Taxonomy" id="37648"/>
    <lineage>
        <taxon>Eukaryota</taxon>
        <taxon>Viridiplantae</taxon>
        <taxon>Streptophyta</taxon>
        <taxon>Embryophyta</taxon>
        <taxon>Tracheophyta</taxon>
        <taxon>Spermatophyta</taxon>
        <taxon>Magnoliopsida</taxon>
        <taxon>eudicotyledons</taxon>
        <taxon>Gunneridae</taxon>
        <taxon>Pentapetalae</taxon>
        <taxon>rosids</taxon>
        <taxon>fabids</taxon>
        <taxon>Cucurbitales</taxon>
        <taxon>Cucurbitaceae</taxon>
        <taxon>Cucurbiteae</taxon>
        <taxon>Cucurbita</taxon>
    </lineage>
</organism>
<dbReference type="GO" id="GO:0008270">
    <property type="term" value="F:zinc ion binding"/>
    <property type="evidence" value="ECO:0007669"/>
    <property type="project" value="UniProtKB-KW"/>
</dbReference>
<feature type="domain" description="RanBP2-type" evidence="11">
    <location>
        <begin position="1027"/>
        <end position="1058"/>
    </location>
</feature>
<evidence type="ECO:0000256" key="2">
    <source>
        <dbReference type="ARBA" id="ARBA00013194"/>
    </source>
</evidence>
<name>A0AAV6MPP4_9ROSI</name>
<dbReference type="PROSITE" id="PS50199">
    <property type="entry name" value="ZF_RANBP2_2"/>
    <property type="match status" value="3"/>
</dbReference>
<keyword evidence="5" id="KW-0862">Zinc</keyword>
<feature type="compositionally biased region" description="Basic residues" evidence="9">
    <location>
        <begin position="595"/>
        <end position="607"/>
    </location>
</feature>
<keyword evidence="3" id="KW-0479">Metal-binding</keyword>
<comment type="catalytic activity">
    <reaction evidence="1">
        <text>[protein]-peptidylproline (omega=180) = [protein]-peptidylproline (omega=0)</text>
        <dbReference type="Rhea" id="RHEA:16237"/>
        <dbReference type="Rhea" id="RHEA-COMP:10747"/>
        <dbReference type="Rhea" id="RHEA-COMP:10748"/>
        <dbReference type="ChEBI" id="CHEBI:83833"/>
        <dbReference type="ChEBI" id="CHEBI:83834"/>
        <dbReference type="EC" id="5.2.1.8"/>
    </reaction>
</comment>
<sequence>MTKKKNPLVFLDVSIDGDPREKMVFELFYDHAPKTAENFRALCTGEKGIGPQTGRPLHYKASFFHRIIKGSMAQAGDFVKRDGTVGESIYGGKFPDEPPRLKHDGPGLLSMSIADRDTLGSHFLITFKANSHLDRKHVVFGKLVQGFDVLKKIESVDVEDGVPTVTVKIVNCGEFNEEKRKVNKMKTGKNASSDDDSHDEKRRGKQKKPRERKRRKKRYHTSESDSSSDSELDYDSESDTDTDSSSSSSESSSSDDRSRSISPRRTMSKSMSISPRKSRSKSRSVSPKRSMSRSRSPQAQLRSRSKSISRSPIRNSSRSASRSPVRNGSRSISRSPVRNGSMSPGRSISRSPDRVRKGRSISRSPPLRTRSQRGVSRSPLRSNPHRSPSRSPPRRASRKSISRSPARVSRSASRSPVRSSRQSLSRSSGRAPSRRSISQSPRAPVRNRRSYSRSPSPIRRPKSPVSDRGRSASRSVSPEGSPKRIRRGRGFSERYSFARRYRTPSKSPVRSYRYSGRGERDRYSSYRRYSPRRYRSPPRGRSPLRYRNRRSRTPSASRSPRYRSRRSRRYSRSRSPIRSHSPVERSRSRVSPRVVGRKSPSRSRSPSKSRSPADSPSPRRSSRDRSRSSPSGSPDGKKGLVSYALPILAVINASLNIHLFGTNSNSFNSYPLLIRFQHFLGETMSYNSSNMGSGSRTGRMALEFGRTHVVRPKGKHQATIVWLHGLGDKGSSWSQLLETLPLPNIKWICPTAPTRPVALFGGFPCTAWFDVGDISEESPDDLEGLDAAASHVANLLSTEPADIKLGIGGFSMGAAAAIYSASCRVLGQYGNGNLYPINLSAVVGLSGWLPCSRSLRNRITVSHEAARRAASLPMLLCHGSGDDVVAYKHGEKSAQTLSSAGFRNLTFKTYNGLGHYTIPEEMDVVFVGEKYGDNEDHLRLSLGNNVRHHMDQKRNVIVQAIKTTTTSRTRMSRPGDWNCRSCNHLNFQRRDSCHRCGDPRADFGGAGYGGGRGGSSSFGFTTGPDVRPGDWYCAVANCGAHNFASRSICFKCGASKDEASAAAYDGDLSRIRGFNFGGASNRPGWKSGDWICARSDCNEHNFASRRECFRCNAPRDSNSKSPYS</sequence>
<feature type="region of interest" description="Disordered" evidence="9">
    <location>
        <begin position="180"/>
        <end position="638"/>
    </location>
</feature>
<dbReference type="PANTHER" id="PTHR46234">
    <property type="entry name" value="ALPHA/BETA-HYDROLASES SUPERFAMILY PROTEIN"/>
    <property type="match status" value="1"/>
</dbReference>
<dbReference type="InterPro" id="IPR001876">
    <property type="entry name" value="Znf_RanBP2"/>
</dbReference>
<feature type="domain" description="RanBP2-type" evidence="11">
    <location>
        <begin position="1086"/>
        <end position="1117"/>
    </location>
</feature>
<dbReference type="SMART" id="SM00547">
    <property type="entry name" value="ZnF_RBZ"/>
    <property type="match status" value="3"/>
</dbReference>
<keyword evidence="4 8" id="KW-0863">Zinc-finger</keyword>
<dbReference type="GO" id="GO:0016787">
    <property type="term" value="F:hydrolase activity"/>
    <property type="evidence" value="ECO:0007669"/>
    <property type="project" value="InterPro"/>
</dbReference>
<feature type="compositionally biased region" description="Low complexity" evidence="9">
    <location>
        <begin position="243"/>
        <end position="252"/>
    </location>
</feature>
<evidence type="ECO:0000259" key="11">
    <source>
        <dbReference type="PROSITE" id="PS50199"/>
    </source>
</evidence>
<dbReference type="FunFam" id="4.10.1060.10:FF:000023">
    <property type="entry name" value="Ran-binding zinc finger protein"/>
    <property type="match status" value="1"/>
</dbReference>
<dbReference type="GO" id="GO:0003755">
    <property type="term" value="F:peptidyl-prolyl cis-trans isomerase activity"/>
    <property type="evidence" value="ECO:0007669"/>
    <property type="project" value="UniProtKB-KW"/>
</dbReference>
<feature type="compositionally biased region" description="Basic residues" evidence="9">
    <location>
        <begin position="203"/>
        <end position="219"/>
    </location>
</feature>
<evidence type="ECO:0000256" key="3">
    <source>
        <dbReference type="ARBA" id="ARBA00022723"/>
    </source>
</evidence>
<evidence type="ECO:0000313" key="13">
    <source>
        <dbReference type="Proteomes" id="UP000685013"/>
    </source>
</evidence>
<feature type="compositionally biased region" description="Low complexity" evidence="9">
    <location>
        <begin position="283"/>
        <end position="297"/>
    </location>
</feature>
<evidence type="ECO:0000256" key="5">
    <source>
        <dbReference type="ARBA" id="ARBA00022833"/>
    </source>
</evidence>
<feature type="domain" description="RanBP2-type" evidence="11">
    <location>
        <begin position="973"/>
        <end position="1002"/>
    </location>
</feature>
<evidence type="ECO:0000256" key="4">
    <source>
        <dbReference type="ARBA" id="ARBA00022771"/>
    </source>
</evidence>
<keyword evidence="13" id="KW-1185">Reference proteome</keyword>
<dbReference type="AlphaFoldDB" id="A0AAV6MPP4"/>
<comment type="caution">
    <text evidence="12">The sequence shown here is derived from an EMBL/GenBank/DDBJ whole genome shotgun (WGS) entry which is preliminary data.</text>
</comment>
<feature type="compositionally biased region" description="Basic residues" evidence="9">
    <location>
        <begin position="560"/>
        <end position="577"/>
    </location>
</feature>
<feature type="non-terminal residue" evidence="12">
    <location>
        <position position="1"/>
    </location>
</feature>
<feature type="compositionally biased region" description="Low complexity" evidence="9">
    <location>
        <begin position="402"/>
        <end position="438"/>
    </location>
</feature>
<gene>
    <name evidence="12" type="primary">CYP95</name>
    <name evidence="12" type="ORF">SDJN03_18192</name>
</gene>
<dbReference type="FunFam" id="2.40.100.10:FF:000022">
    <property type="entry name" value="Peptidyl-prolyl cis-trans isomerase CYP95"/>
    <property type="match status" value="1"/>
</dbReference>
<feature type="compositionally biased region" description="Low complexity" evidence="9">
    <location>
        <begin position="608"/>
        <end position="619"/>
    </location>
</feature>
<evidence type="ECO:0000313" key="12">
    <source>
        <dbReference type="EMBL" id="KAG6585459.1"/>
    </source>
</evidence>
<evidence type="ECO:0000256" key="1">
    <source>
        <dbReference type="ARBA" id="ARBA00000971"/>
    </source>
</evidence>
<dbReference type="Pfam" id="PF02230">
    <property type="entry name" value="Abhydrolase_2"/>
    <property type="match status" value="1"/>
</dbReference>
<evidence type="ECO:0000259" key="10">
    <source>
        <dbReference type="PROSITE" id="PS50072"/>
    </source>
</evidence>
<evidence type="ECO:0000256" key="6">
    <source>
        <dbReference type="ARBA" id="ARBA00023110"/>
    </source>
</evidence>
<dbReference type="Pfam" id="PF00641">
    <property type="entry name" value="Zn_ribbon_RanBP"/>
    <property type="match status" value="2"/>
</dbReference>
<feature type="compositionally biased region" description="Acidic residues" evidence="9">
    <location>
        <begin position="226"/>
        <end position="242"/>
    </location>
</feature>
<evidence type="ECO:0000256" key="7">
    <source>
        <dbReference type="ARBA" id="ARBA00023235"/>
    </source>
</evidence>
<feature type="domain" description="PPIase cyclophilin-type" evidence="10">
    <location>
        <begin position="10"/>
        <end position="174"/>
    </location>
</feature>
<feature type="compositionally biased region" description="Low complexity" evidence="9">
    <location>
        <begin position="306"/>
        <end position="327"/>
    </location>
</feature>